<dbReference type="GO" id="GO:0022857">
    <property type="term" value="F:transmembrane transporter activity"/>
    <property type="evidence" value="ECO:0007669"/>
    <property type="project" value="InterPro"/>
</dbReference>
<dbReference type="EnsemblMetazoa" id="tetur05g05100.1">
    <property type="protein sequence ID" value="tetur05g05100.1"/>
    <property type="gene ID" value="tetur05g05100"/>
</dbReference>
<dbReference type="Proteomes" id="UP000015104">
    <property type="component" value="Unassembled WGS sequence"/>
</dbReference>
<feature type="transmembrane region" description="Helical" evidence="4">
    <location>
        <begin position="280"/>
        <end position="297"/>
    </location>
</feature>
<feature type="transmembrane region" description="Helical" evidence="4">
    <location>
        <begin position="197"/>
        <end position="215"/>
    </location>
</feature>
<feature type="transmembrane region" description="Helical" evidence="4">
    <location>
        <begin position="105"/>
        <end position="132"/>
    </location>
</feature>
<feature type="transmembrane region" description="Helical" evidence="4">
    <location>
        <begin position="59"/>
        <end position="76"/>
    </location>
</feature>
<protein>
    <recommendedName>
        <fullName evidence="7">Major facilitator superfamily (MFS) profile domain-containing protein</fullName>
    </recommendedName>
</protein>
<feature type="transmembrane region" description="Helical" evidence="4">
    <location>
        <begin position="240"/>
        <end position="260"/>
    </location>
</feature>
<evidence type="ECO:0008006" key="7">
    <source>
        <dbReference type="Google" id="ProtNLM"/>
    </source>
</evidence>
<dbReference type="HOGENOM" id="CLU_028923_2_1_1"/>
<dbReference type="InterPro" id="IPR011701">
    <property type="entry name" value="MFS"/>
</dbReference>
<evidence type="ECO:0000256" key="3">
    <source>
        <dbReference type="ARBA" id="ARBA00023136"/>
    </source>
</evidence>
<dbReference type="STRING" id="32264.T1K557"/>
<keyword evidence="2 4" id="KW-1133">Transmembrane helix</keyword>
<dbReference type="OMA" id="FAVMYKL"/>
<evidence type="ECO:0000256" key="2">
    <source>
        <dbReference type="ARBA" id="ARBA00022989"/>
    </source>
</evidence>
<feature type="transmembrane region" description="Helical" evidence="4">
    <location>
        <begin position="370"/>
        <end position="391"/>
    </location>
</feature>
<sequence length="443" mass="49099">MNISKYLAANRAKLLKTLLCYISYTCFGAGNTLLGSSLFDLQIRMNVSFAQVSGLVPARSFGMLIGSFAAGFIGLFMKPELVLFLTNLFAGILTAAAPWFKQYNVVYACLFMSGMAQGILEIFVNACVLAIWNDEAANYVQILHGVYGVGSLVAPLMLVPYLLPQVADIDTNSTIESDGPTIVAYTADDVTVQYPYLYLWSIVVLSSFGFLYFYFKDKNNATSKTDEAINTDNHPKWKKIFIVLVGAVMAHTTFSVNSMVGSLGPAFVVKSDLKMTKKDGANLVSAYWSVFTCYRFIFIIATNFIDKRFLIIFNCLLTLASTVLMFFYAVKSSTFAWVSFIMLAIGFSPTFAASLGFIQEYVFITRNYASFIFLMGAIGDTVHPWIITGFMDKTPEIFATYCSSLAALQAIVVLVLPFLCAKLFKTKAKETFNRTSSLRISQR</sequence>
<evidence type="ECO:0000313" key="6">
    <source>
        <dbReference type="Proteomes" id="UP000015104"/>
    </source>
</evidence>
<dbReference type="PANTHER" id="PTHR23121:SF9">
    <property type="entry name" value="SODIUM-DEPENDENT GLUCOSE TRANSPORTER 1"/>
    <property type="match status" value="1"/>
</dbReference>
<dbReference type="KEGG" id="tut:107360286"/>
<dbReference type="Gene3D" id="1.20.1250.20">
    <property type="entry name" value="MFS general substrate transporter like domains"/>
    <property type="match status" value="1"/>
</dbReference>
<dbReference type="Pfam" id="PF07690">
    <property type="entry name" value="MFS_1"/>
    <property type="match status" value="1"/>
</dbReference>
<evidence type="ECO:0000256" key="4">
    <source>
        <dbReference type="SAM" id="Phobius"/>
    </source>
</evidence>
<feature type="transmembrane region" description="Helical" evidence="4">
    <location>
        <begin position="397"/>
        <end position="419"/>
    </location>
</feature>
<dbReference type="PANTHER" id="PTHR23121">
    <property type="entry name" value="SODIUM-DEPENDENT GLUCOSE TRANSPORTER 1"/>
    <property type="match status" value="1"/>
</dbReference>
<feature type="transmembrane region" description="Helical" evidence="4">
    <location>
        <begin position="335"/>
        <end position="358"/>
    </location>
</feature>
<keyword evidence="1 4" id="KW-0812">Transmembrane</keyword>
<dbReference type="SUPFAM" id="SSF103473">
    <property type="entry name" value="MFS general substrate transporter"/>
    <property type="match status" value="1"/>
</dbReference>
<evidence type="ECO:0000256" key="1">
    <source>
        <dbReference type="ARBA" id="ARBA00022692"/>
    </source>
</evidence>
<dbReference type="InterPro" id="IPR036259">
    <property type="entry name" value="MFS_trans_sf"/>
</dbReference>
<dbReference type="AlphaFoldDB" id="T1K557"/>
<accession>T1K557</accession>
<feature type="transmembrane region" description="Helical" evidence="4">
    <location>
        <begin position="21"/>
        <end position="39"/>
    </location>
</feature>
<reference evidence="5" key="2">
    <citation type="submission" date="2015-06" db="UniProtKB">
        <authorList>
            <consortium name="EnsemblMetazoa"/>
        </authorList>
    </citation>
    <scope>IDENTIFICATION</scope>
</reference>
<evidence type="ECO:0000313" key="5">
    <source>
        <dbReference type="EnsemblMetazoa" id="tetur05g05100.1"/>
    </source>
</evidence>
<dbReference type="EMBL" id="CAEY01001585">
    <property type="status" value="NOT_ANNOTATED_CDS"/>
    <property type="molecule type" value="Genomic_DNA"/>
</dbReference>
<dbReference type="OrthoDB" id="6365769at2759"/>
<organism evidence="5 6">
    <name type="scientific">Tetranychus urticae</name>
    <name type="common">Two-spotted spider mite</name>
    <dbReference type="NCBI Taxonomy" id="32264"/>
    <lineage>
        <taxon>Eukaryota</taxon>
        <taxon>Metazoa</taxon>
        <taxon>Ecdysozoa</taxon>
        <taxon>Arthropoda</taxon>
        <taxon>Chelicerata</taxon>
        <taxon>Arachnida</taxon>
        <taxon>Acari</taxon>
        <taxon>Acariformes</taxon>
        <taxon>Trombidiformes</taxon>
        <taxon>Prostigmata</taxon>
        <taxon>Eleutherengona</taxon>
        <taxon>Raphignathae</taxon>
        <taxon>Tetranychoidea</taxon>
        <taxon>Tetranychidae</taxon>
        <taxon>Tetranychus</taxon>
    </lineage>
</organism>
<proteinExistence type="predicted"/>
<reference evidence="6" key="1">
    <citation type="submission" date="2011-08" db="EMBL/GenBank/DDBJ databases">
        <authorList>
            <person name="Rombauts S."/>
        </authorList>
    </citation>
    <scope>NUCLEOTIDE SEQUENCE</scope>
    <source>
        <strain evidence="6">London</strain>
    </source>
</reference>
<name>T1K557_TETUR</name>
<feature type="transmembrane region" description="Helical" evidence="4">
    <location>
        <begin position="144"/>
        <end position="163"/>
    </location>
</feature>
<feature type="transmembrane region" description="Helical" evidence="4">
    <location>
        <begin position="81"/>
        <end position="99"/>
    </location>
</feature>
<gene>
    <name evidence="5" type="primary">107360286</name>
</gene>
<keyword evidence="3 4" id="KW-0472">Membrane</keyword>
<keyword evidence="6" id="KW-1185">Reference proteome</keyword>
<dbReference type="eggNOG" id="ENOG502R5UW">
    <property type="taxonomic scope" value="Eukaryota"/>
</dbReference>
<feature type="transmembrane region" description="Helical" evidence="4">
    <location>
        <begin position="309"/>
        <end position="329"/>
    </location>
</feature>